<feature type="transmembrane region" description="Helical" evidence="2">
    <location>
        <begin position="49"/>
        <end position="68"/>
    </location>
</feature>
<evidence type="ECO:0000256" key="1">
    <source>
        <dbReference type="SAM" id="MobiDB-lite"/>
    </source>
</evidence>
<reference evidence="4" key="1">
    <citation type="journal article" date="2019" name="Int. J. Syst. Evol. Microbiol.">
        <title>The Global Catalogue of Microorganisms (GCM) 10K type strain sequencing project: providing services to taxonomists for standard genome sequencing and annotation.</title>
        <authorList>
            <consortium name="The Broad Institute Genomics Platform"/>
            <consortium name="The Broad Institute Genome Sequencing Center for Infectious Disease"/>
            <person name="Wu L."/>
            <person name="Ma J."/>
        </authorList>
    </citation>
    <scope>NUCLEOTIDE SEQUENCE [LARGE SCALE GENOMIC DNA]</scope>
    <source>
        <strain evidence="4">JCM 4816</strain>
    </source>
</reference>
<keyword evidence="2" id="KW-1133">Transmembrane helix</keyword>
<evidence type="ECO:0000313" key="3">
    <source>
        <dbReference type="EMBL" id="MFC5908906.1"/>
    </source>
</evidence>
<sequence length="417" mass="43103">MTPPSSSSYEDQLAQAMRAAGDSLPEPPVTELIQDGLSDGRRRRTRRRVSVLGGSAALVAIAVGGAILPSAVTPAKHAQAGPASGHSTTPAQQAQAKGPNPVSAEDMVKALKSVLPAGTFKKTLARGTVEGRFQPVAMGVFDDRHGAALVSVSVDRNGTPSGGVGCPDPKYVPGAVCADQKLSDGSRLVVLQGWEYPDHHGAKDWSADLYRTDGGHISFNEWNSPQEKDAPTTRTDPPLSPAQLKAAVTGHAFDAALASIPASITGKGVPATSPSTQAIASEAKSLLPQGISATDKGGRAGTAALLLNEGKGADLLLVSVERWDLGTLTARKMYASTFPGATTLADGTRLYVQEIRGKGGTGTKVWQVAVSRKDGTRVVLLLANSADLAGRPTRATPVLSTEQLTTLALSAGWESVK</sequence>
<comment type="caution">
    <text evidence="3">The sequence shown here is derived from an EMBL/GenBank/DDBJ whole genome shotgun (WGS) entry which is preliminary data.</text>
</comment>
<feature type="region of interest" description="Disordered" evidence="1">
    <location>
        <begin position="77"/>
        <end position="103"/>
    </location>
</feature>
<gene>
    <name evidence="3" type="ORF">ACFP3V_16985</name>
</gene>
<evidence type="ECO:0000313" key="4">
    <source>
        <dbReference type="Proteomes" id="UP001596174"/>
    </source>
</evidence>
<evidence type="ECO:0000256" key="2">
    <source>
        <dbReference type="SAM" id="Phobius"/>
    </source>
</evidence>
<accession>A0ABW1G516</accession>
<keyword evidence="4" id="KW-1185">Reference proteome</keyword>
<feature type="region of interest" description="Disordered" evidence="1">
    <location>
        <begin position="218"/>
        <end position="241"/>
    </location>
</feature>
<dbReference type="Proteomes" id="UP001596174">
    <property type="component" value="Unassembled WGS sequence"/>
</dbReference>
<feature type="region of interest" description="Disordered" evidence="1">
    <location>
        <begin position="1"/>
        <end position="29"/>
    </location>
</feature>
<dbReference type="EMBL" id="JBHSQJ010000069">
    <property type="protein sequence ID" value="MFC5908906.1"/>
    <property type="molecule type" value="Genomic_DNA"/>
</dbReference>
<feature type="compositionally biased region" description="Polar residues" evidence="1">
    <location>
        <begin position="1"/>
        <end position="10"/>
    </location>
</feature>
<feature type="compositionally biased region" description="Polar residues" evidence="1">
    <location>
        <begin position="85"/>
        <end position="95"/>
    </location>
</feature>
<organism evidence="3 4">
    <name type="scientific">Streptacidiphilus monticola</name>
    <dbReference type="NCBI Taxonomy" id="2161674"/>
    <lineage>
        <taxon>Bacteria</taxon>
        <taxon>Bacillati</taxon>
        <taxon>Actinomycetota</taxon>
        <taxon>Actinomycetes</taxon>
        <taxon>Kitasatosporales</taxon>
        <taxon>Streptomycetaceae</taxon>
        <taxon>Streptacidiphilus</taxon>
    </lineage>
</organism>
<name>A0ABW1G516_9ACTN</name>
<keyword evidence="2" id="KW-0472">Membrane</keyword>
<proteinExistence type="predicted"/>
<keyword evidence="2" id="KW-0812">Transmembrane</keyword>
<dbReference type="RefSeq" id="WP_380584221.1">
    <property type="nucleotide sequence ID" value="NZ_JBHSQJ010000069.1"/>
</dbReference>
<protein>
    <submittedName>
        <fullName evidence="3">Uncharacterized protein</fullName>
    </submittedName>
</protein>